<evidence type="ECO:0000256" key="5">
    <source>
        <dbReference type="ARBA" id="ARBA00022989"/>
    </source>
</evidence>
<keyword evidence="10" id="KW-1185">Reference proteome</keyword>
<feature type="transmembrane region" description="Helical" evidence="7">
    <location>
        <begin position="20"/>
        <end position="37"/>
    </location>
</feature>
<accession>A0ABR7JRK2</accession>
<feature type="transmembrane region" description="Helical" evidence="7">
    <location>
        <begin position="129"/>
        <end position="147"/>
    </location>
</feature>
<comment type="subcellular location">
    <subcellularLocation>
        <location evidence="1 7">Cell membrane</location>
        <topology evidence="1 7">Multi-pass membrane protein</topology>
    </subcellularLocation>
</comment>
<dbReference type="Gene3D" id="1.10.3720.10">
    <property type="entry name" value="MetI-like"/>
    <property type="match status" value="1"/>
</dbReference>
<keyword evidence="2 7" id="KW-0813">Transport</keyword>
<evidence type="ECO:0000256" key="4">
    <source>
        <dbReference type="ARBA" id="ARBA00022692"/>
    </source>
</evidence>
<feature type="transmembrane region" description="Helical" evidence="7">
    <location>
        <begin position="104"/>
        <end position="123"/>
    </location>
</feature>
<dbReference type="SUPFAM" id="SSF161098">
    <property type="entry name" value="MetI-like"/>
    <property type="match status" value="1"/>
</dbReference>
<evidence type="ECO:0000256" key="1">
    <source>
        <dbReference type="ARBA" id="ARBA00004651"/>
    </source>
</evidence>
<dbReference type="EMBL" id="JACRWE010000004">
    <property type="protein sequence ID" value="MBC5997373.1"/>
    <property type="molecule type" value="Genomic_DNA"/>
</dbReference>
<feature type="transmembrane region" description="Helical" evidence="7">
    <location>
        <begin position="66"/>
        <end position="92"/>
    </location>
</feature>
<dbReference type="Proteomes" id="UP000609849">
    <property type="component" value="Unassembled WGS sequence"/>
</dbReference>
<comment type="similarity">
    <text evidence="7">Belongs to the binding-protein-dependent transport system permease family.</text>
</comment>
<organism evidence="9 10">
    <name type="scientific">Romboutsia faecis</name>
    <dbReference type="NCBI Taxonomy" id="2764597"/>
    <lineage>
        <taxon>Bacteria</taxon>
        <taxon>Bacillati</taxon>
        <taxon>Bacillota</taxon>
        <taxon>Clostridia</taxon>
        <taxon>Peptostreptococcales</taxon>
        <taxon>Peptostreptococcaceae</taxon>
        <taxon>Romboutsia</taxon>
    </lineage>
</organism>
<evidence type="ECO:0000313" key="10">
    <source>
        <dbReference type="Proteomes" id="UP000609849"/>
    </source>
</evidence>
<evidence type="ECO:0000256" key="7">
    <source>
        <dbReference type="RuleBase" id="RU363032"/>
    </source>
</evidence>
<comment type="caution">
    <text evidence="9">The sequence shown here is derived from an EMBL/GenBank/DDBJ whole genome shotgun (WGS) entry which is preliminary data.</text>
</comment>
<evidence type="ECO:0000256" key="2">
    <source>
        <dbReference type="ARBA" id="ARBA00022448"/>
    </source>
</evidence>
<proteinExistence type="inferred from homology"/>
<reference evidence="9 10" key="1">
    <citation type="submission" date="2020-08" db="EMBL/GenBank/DDBJ databases">
        <authorList>
            <person name="Liu C."/>
            <person name="Sun Q."/>
        </authorList>
    </citation>
    <scope>NUCLEOTIDE SEQUENCE [LARGE SCALE GENOMIC DNA]</scope>
    <source>
        <strain evidence="9 10">NSJ-18</strain>
    </source>
</reference>
<keyword evidence="4 7" id="KW-0812">Transmembrane</keyword>
<dbReference type="InterPro" id="IPR000515">
    <property type="entry name" value="MetI-like"/>
</dbReference>
<dbReference type="InterPro" id="IPR035906">
    <property type="entry name" value="MetI-like_sf"/>
</dbReference>
<sequence>MKVFSIKESKSQKKDQIDIVLSCAILLFLWQIIALKIDNDIYLPTINQVLYSMKEIVFSSRFYLDVIFSISRCLFSFFIAIIAALTLGIISYVSRFVRNFLKPITVITQSIPTMIVIVLSLIWFDKNNAPFIVGFAMVFPILYDSILDSTLSIDKEILEMADLYKIGLNNKIIKVYIPSIRFRLISILGSTFSLALKVVIAGEVYGQPKYGMGTQIQLEKMNFNTPGIFAWIVIVVMISFLLEYCQKPILRREFIWKR</sequence>
<dbReference type="PANTHER" id="PTHR30151">
    <property type="entry name" value="ALKANE SULFONATE ABC TRANSPORTER-RELATED, MEMBRANE SUBUNIT"/>
    <property type="match status" value="1"/>
</dbReference>
<feature type="transmembrane region" description="Helical" evidence="7">
    <location>
        <begin position="184"/>
        <end position="206"/>
    </location>
</feature>
<gene>
    <name evidence="9" type="ORF">H8923_11405</name>
</gene>
<evidence type="ECO:0000259" key="8">
    <source>
        <dbReference type="PROSITE" id="PS50928"/>
    </source>
</evidence>
<protein>
    <submittedName>
        <fullName evidence="9">ABC transporter permease subunit</fullName>
    </submittedName>
</protein>
<feature type="domain" description="ABC transmembrane type-1" evidence="8">
    <location>
        <begin position="66"/>
        <end position="246"/>
    </location>
</feature>
<dbReference type="PROSITE" id="PS50928">
    <property type="entry name" value="ABC_TM1"/>
    <property type="match status" value="1"/>
</dbReference>
<keyword evidence="3" id="KW-1003">Cell membrane</keyword>
<name>A0ABR7JRK2_9FIRM</name>
<dbReference type="PANTHER" id="PTHR30151:SF0">
    <property type="entry name" value="ABC TRANSPORTER PERMEASE PROTEIN MJ0413-RELATED"/>
    <property type="match status" value="1"/>
</dbReference>
<keyword evidence="5 7" id="KW-1133">Transmembrane helix</keyword>
<dbReference type="Pfam" id="PF00528">
    <property type="entry name" value="BPD_transp_1"/>
    <property type="match status" value="1"/>
</dbReference>
<evidence type="ECO:0000313" key="9">
    <source>
        <dbReference type="EMBL" id="MBC5997373.1"/>
    </source>
</evidence>
<feature type="transmembrane region" description="Helical" evidence="7">
    <location>
        <begin position="226"/>
        <end position="245"/>
    </location>
</feature>
<keyword evidence="6 7" id="KW-0472">Membrane</keyword>
<dbReference type="RefSeq" id="WP_153925117.1">
    <property type="nucleotide sequence ID" value="NZ_JACRWE010000004.1"/>
</dbReference>
<evidence type="ECO:0000256" key="3">
    <source>
        <dbReference type="ARBA" id="ARBA00022475"/>
    </source>
</evidence>
<evidence type="ECO:0000256" key="6">
    <source>
        <dbReference type="ARBA" id="ARBA00023136"/>
    </source>
</evidence>